<gene>
    <name evidence="9" type="ORF">UV02_C0005G0004</name>
</gene>
<dbReference type="Gene3D" id="3.40.190.80">
    <property type="match status" value="1"/>
</dbReference>
<dbReference type="Proteomes" id="UP000034516">
    <property type="component" value="Unassembled WGS sequence"/>
</dbReference>
<name>A0A0G1BZV4_9BACT</name>
<organism evidence="9 10">
    <name type="scientific">Candidatus Kuenenbacteria bacterium GW2011_GWA2_42_15</name>
    <dbReference type="NCBI Taxonomy" id="1618677"/>
    <lineage>
        <taxon>Bacteria</taxon>
        <taxon>Candidatus Kueneniibacteriota</taxon>
    </lineage>
</organism>
<dbReference type="InterPro" id="IPR020550">
    <property type="entry name" value="Inositol_monophosphatase_CS"/>
</dbReference>
<dbReference type="FunFam" id="3.30.540.10:FF:000003">
    <property type="entry name" value="Inositol-1-monophosphatase"/>
    <property type="match status" value="1"/>
</dbReference>
<dbReference type="Pfam" id="PF00459">
    <property type="entry name" value="Inositol_P"/>
    <property type="match status" value="1"/>
</dbReference>
<dbReference type="EMBL" id="LCCW01000005">
    <property type="protein sequence ID" value="KKS42973.1"/>
    <property type="molecule type" value="Genomic_DNA"/>
</dbReference>
<evidence type="ECO:0000256" key="5">
    <source>
        <dbReference type="ARBA" id="ARBA00022801"/>
    </source>
</evidence>
<keyword evidence="5 8" id="KW-0378">Hydrolase</keyword>
<dbReference type="CDD" id="cd01639">
    <property type="entry name" value="IMPase"/>
    <property type="match status" value="1"/>
</dbReference>
<evidence type="ECO:0000256" key="2">
    <source>
        <dbReference type="ARBA" id="ARBA00001946"/>
    </source>
</evidence>
<dbReference type="PATRIC" id="fig|1618677.3.peg.107"/>
<feature type="binding site" evidence="7">
    <location>
        <position position="86"/>
    </location>
    <ligand>
        <name>Mg(2+)</name>
        <dbReference type="ChEBI" id="CHEBI:18420"/>
        <label>1</label>
        <note>catalytic</note>
    </ligand>
</feature>
<keyword evidence="6 7" id="KW-0460">Magnesium</keyword>
<feature type="binding site" evidence="7">
    <location>
        <position position="89"/>
    </location>
    <ligand>
        <name>Mg(2+)</name>
        <dbReference type="ChEBI" id="CHEBI:18420"/>
        <label>1</label>
        <note>catalytic</note>
    </ligand>
</feature>
<dbReference type="PROSITE" id="PS00630">
    <property type="entry name" value="IMP_2"/>
    <property type="match status" value="1"/>
</dbReference>
<feature type="binding site" evidence="7">
    <location>
        <position position="88"/>
    </location>
    <ligand>
        <name>Mg(2+)</name>
        <dbReference type="ChEBI" id="CHEBI:18420"/>
        <label>1</label>
        <note>catalytic</note>
    </ligand>
</feature>
<dbReference type="Gene3D" id="3.30.540.10">
    <property type="entry name" value="Fructose-1,6-Bisphosphatase, subunit A, domain 1"/>
    <property type="match status" value="1"/>
</dbReference>
<protein>
    <recommendedName>
        <fullName evidence="8">Inositol-1-monophosphatase</fullName>
        <ecNumber evidence="8">3.1.3.25</ecNumber>
    </recommendedName>
</protein>
<sequence>MNITQEKQIAIKAAKKAGKMLLKKFITHNRANVRLKSKHEIVTPADLASEKIILSAIKKHFPEHNILSEEVGKTGNQKSGYLWLIDPLDGTTNFSMGNPLFSIAIALAENNQIILGLIYVPFLDELYLAEKNKPATLNNKKIKVSSEHKIADAFLTFCHGNTQPAMQQAINIYKKLKLQARDLRQIGSASIEMAWVARAKTEAIIIPGVPPWDVAAGSLLVRQAGGICTDLNGREWNLNSHGIIASNKRISDCLIRTVKNIK</sequence>
<feature type="binding site" evidence="7">
    <location>
        <position position="69"/>
    </location>
    <ligand>
        <name>Mg(2+)</name>
        <dbReference type="ChEBI" id="CHEBI:18420"/>
        <label>1</label>
        <note>catalytic</note>
    </ligand>
</feature>
<dbReference type="GO" id="GO:0046872">
    <property type="term" value="F:metal ion binding"/>
    <property type="evidence" value="ECO:0007669"/>
    <property type="project" value="UniProtKB-KW"/>
</dbReference>
<comment type="similarity">
    <text evidence="3 8">Belongs to the inositol monophosphatase superfamily.</text>
</comment>
<evidence type="ECO:0000256" key="3">
    <source>
        <dbReference type="ARBA" id="ARBA00009759"/>
    </source>
</evidence>
<accession>A0A0G1BZV4</accession>
<evidence type="ECO:0000256" key="1">
    <source>
        <dbReference type="ARBA" id="ARBA00001033"/>
    </source>
</evidence>
<dbReference type="InterPro" id="IPR020583">
    <property type="entry name" value="Inositol_monoP_metal-BS"/>
</dbReference>
<dbReference type="SUPFAM" id="SSF56655">
    <property type="entry name" value="Carbohydrate phosphatase"/>
    <property type="match status" value="1"/>
</dbReference>
<reference evidence="9 10" key="1">
    <citation type="journal article" date="2015" name="Nature">
        <title>rRNA introns, odd ribosomes, and small enigmatic genomes across a large radiation of phyla.</title>
        <authorList>
            <person name="Brown C.T."/>
            <person name="Hug L.A."/>
            <person name="Thomas B.C."/>
            <person name="Sharon I."/>
            <person name="Castelle C.J."/>
            <person name="Singh A."/>
            <person name="Wilkins M.J."/>
            <person name="Williams K.H."/>
            <person name="Banfield J.F."/>
        </authorList>
    </citation>
    <scope>NUCLEOTIDE SEQUENCE [LARGE SCALE GENOMIC DNA]</scope>
</reference>
<proteinExistence type="inferred from homology"/>
<dbReference type="InterPro" id="IPR000760">
    <property type="entry name" value="Inositol_monophosphatase-like"/>
</dbReference>
<feature type="binding site" evidence="7">
    <location>
        <position position="213"/>
    </location>
    <ligand>
        <name>Mg(2+)</name>
        <dbReference type="ChEBI" id="CHEBI:18420"/>
        <label>1</label>
        <note>catalytic</note>
    </ligand>
</feature>
<dbReference type="PRINTS" id="PR00377">
    <property type="entry name" value="IMPHPHTASES"/>
</dbReference>
<evidence type="ECO:0000256" key="7">
    <source>
        <dbReference type="PIRSR" id="PIRSR600760-2"/>
    </source>
</evidence>
<evidence type="ECO:0000313" key="9">
    <source>
        <dbReference type="EMBL" id="KKS42973.1"/>
    </source>
</evidence>
<dbReference type="InterPro" id="IPR033942">
    <property type="entry name" value="IMPase"/>
</dbReference>
<dbReference type="AlphaFoldDB" id="A0A0G1BZV4"/>
<evidence type="ECO:0000256" key="6">
    <source>
        <dbReference type="ARBA" id="ARBA00022842"/>
    </source>
</evidence>
<dbReference type="EC" id="3.1.3.25" evidence="8"/>
<keyword evidence="4 7" id="KW-0479">Metal-binding</keyword>
<comment type="catalytic activity">
    <reaction evidence="1 8">
        <text>a myo-inositol phosphate + H2O = myo-inositol + phosphate</text>
        <dbReference type="Rhea" id="RHEA:24056"/>
        <dbReference type="ChEBI" id="CHEBI:15377"/>
        <dbReference type="ChEBI" id="CHEBI:17268"/>
        <dbReference type="ChEBI" id="CHEBI:43474"/>
        <dbReference type="ChEBI" id="CHEBI:84139"/>
        <dbReference type="EC" id="3.1.3.25"/>
    </reaction>
</comment>
<dbReference type="GO" id="GO:0007165">
    <property type="term" value="P:signal transduction"/>
    <property type="evidence" value="ECO:0007669"/>
    <property type="project" value="TreeGrafter"/>
</dbReference>
<dbReference type="PANTHER" id="PTHR20854">
    <property type="entry name" value="INOSITOL MONOPHOSPHATASE"/>
    <property type="match status" value="1"/>
</dbReference>
<comment type="caution">
    <text evidence="9">The sequence shown here is derived from an EMBL/GenBank/DDBJ whole genome shotgun (WGS) entry which is preliminary data.</text>
</comment>
<dbReference type="PANTHER" id="PTHR20854:SF4">
    <property type="entry name" value="INOSITOL-1-MONOPHOSPHATASE-RELATED"/>
    <property type="match status" value="1"/>
</dbReference>
<evidence type="ECO:0000313" key="10">
    <source>
        <dbReference type="Proteomes" id="UP000034516"/>
    </source>
</evidence>
<evidence type="ECO:0000256" key="8">
    <source>
        <dbReference type="RuleBase" id="RU364068"/>
    </source>
</evidence>
<dbReference type="GO" id="GO:0008934">
    <property type="term" value="F:inositol monophosphate 1-phosphatase activity"/>
    <property type="evidence" value="ECO:0007669"/>
    <property type="project" value="InterPro"/>
</dbReference>
<comment type="cofactor">
    <cofactor evidence="2 7 8">
        <name>Mg(2+)</name>
        <dbReference type="ChEBI" id="CHEBI:18420"/>
    </cofactor>
</comment>
<dbReference type="GO" id="GO:0006020">
    <property type="term" value="P:inositol metabolic process"/>
    <property type="evidence" value="ECO:0007669"/>
    <property type="project" value="TreeGrafter"/>
</dbReference>
<dbReference type="PROSITE" id="PS00629">
    <property type="entry name" value="IMP_1"/>
    <property type="match status" value="1"/>
</dbReference>
<evidence type="ECO:0000256" key="4">
    <source>
        <dbReference type="ARBA" id="ARBA00022723"/>
    </source>
</evidence>
<dbReference type="GO" id="GO:0046854">
    <property type="term" value="P:phosphatidylinositol phosphate biosynthetic process"/>
    <property type="evidence" value="ECO:0007669"/>
    <property type="project" value="InterPro"/>
</dbReference>